<dbReference type="STRING" id="1385699.A7A78_08775"/>
<protein>
    <submittedName>
        <fullName evidence="1">Deoxyribose-phosphate aldolase</fullName>
    </submittedName>
</protein>
<comment type="caution">
    <text evidence="1">The sequence shown here is derived from an EMBL/GenBank/DDBJ whole genome shotgun (WGS) entry which is preliminary data.</text>
</comment>
<dbReference type="Pfam" id="PF20113">
    <property type="entry name" value="DUF6503"/>
    <property type="match status" value="1"/>
</dbReference>
<reference evidence="1 2" key="1">
    <citation type="submission" date="2016-05" db="EMBL/GenBank/DDBJ databases">
        <title>Genome sequencing of Vitellibacter soesokkakensis RSSK-12.</title>
        <authorList>
            <person name="Thevarajoo S."/>
            <person name="Selvaratnam C."/>
            <person name="Goh K.M."/>
            <person name="Chan K.-G."/>
            <person name="Chong C.S."/>
        </authorList>
    </citation>
    <scope>NUCLEOTIDE SEQUENCE [LARGE SCALE GENOMIC DNA]</scope>
    <source>
        <strain evidence="1 2">RSSK-12</strain>
    </source>
</reference>
<sequence>MRVLPIIGFLFVFLSCKQEPKQLTAQQIIDKTIETAGGEKYDAATIHFTFRDTKYSSHRKNGNYELTRTSTDSLGETRDVLTNSGFERFANGTKLILADSTATKYANSVNSVHYFVQLPFGLNDPAVNKELVGEAEINGKKYYEIKVTFSEEGGGTDYEDEYMYWINQDDFMMDYFAYKFYTDKGGIRFRKAFNPRMVNGIRFVDYENYKLEPWQSVDLKTVDELFEAGKLELLSEIKTEDISVEILGNN</sequence>
<dbReference type="RefSeq" id="WP_068760972.1">
    <property type="nucleotide sequence ID" value="NZ_LXIE01000002.1"/>
</dbReference>
<organism evidence="1 2">
    <name type="scientific">Aequorivita soesokkakensis</name>
    <dbReference type="NCBI Taxonomy" id="1385699"/>
    <lineage>
        <taxon>Bacteria</taxon>
        <taxon>Pseudomonadati</taxon>
        <taxon>Bacteroidota</taxon>
        <taxon>Flavobacteriia</taxon>
        <taxon>Flavobacteriales</taxon>
        <taxon>Flavobacteriaceae</taxon>
        <taxon>Aequorivita</taxon>
    </lineage>
</organism>
<name>A0A1A9LGJ1_9FLAO</name>
<dbReference type="PROSITE" id="PS51257">
    <property type="entry name" value="PROKAR_LIPOPROTEIN"/>
    <property type="match status" value="1"/>
</dbReference>
<dbReference type="OrthoDB" id="982433at2"/>
<proteinExistence type="predicted"/>
<evidence type="ECO:0000313" key="2">
    <source>
        <dbReference type="Proteomes" id="UP000077552"/>
    </source>
</evidence>
<dbReference type="InterPro" id="IPR045444">
    <property type="entry name" value="DUF6503"/>
</dbReference>
<gene>
    <name evidence="1" type="ORF">A7A78_08775</name>
</gene>
<dbReference type="AlphaFoldDB" id="A0A1A9LGJ1"/>
<evidence type="ECO:0000313" key="1">
    <source>
        <dbReference type="EMBL" id="OAD92320.1"/>
    </source>
</evidence>
<keyword evidence="2" id="KW-1185">Reference proteome</keyword>
<accession>A0A1A9LGJ1</accession>
<dbReference type="Proteomes" id="UP000077552">
    <property type="component" value="Unassembled WGS sequence"/>
</dbReference>
<dbReference type="EMBL" id="LXIE01000002">
    <property type="protein sequence ID" value="OAD92320.1"/>
    <property type="molecule type" value="Genomic_DNA"/>
</dbReference>